<evidence type="ECO:0000313" key="2">
    <source>
        <dbReference type="EMBL" id="KAK6638596.1"/>
    </source>
</evidence>
<evidence type="ECO:0000313" key="3">
    <source>
        <dbReference type="Proteomes" id="UP001372834"/>
    </source>
</evidence>
<reference evidence="2 3" key="1">
    <citation type="submission" date="2023-10" db="EMBL/GenBank/DDBJ databases">
        <title>Genomes of two closely related lineages of the louse Polyplax serrata with different host specificities.</title>
        <authorList>
            <person name="Martinu J."/>
            <person name="Tarabai H."/>
            <person name="Stefka J."/>
            <person name="Hypsa V."/>
        </authorList>
    </citation>
    <scope>NUCLEOTIDE SEQUENCE [LARGE SCALE GENOMIC DNA]</scope>
    <source>
        <strain evidence="2">HR10_N</strain>
    </source>
</reference>
<name>A0AAN8SA28_POLSC</name>
<feature type="region of interest" description="Disordered" evidence="1">
    <location>
        <begin position="16"/>
        <end position="36"/>
    </location>
</feature>
<gene>
    <name evidence="2" type="ORF">RUM43_006863</name>
</gene>
<dbReference type="AlphaFoldDB" id="A0AAN8SA28"/>
<dbReference type="Proteomes" id="UP001372834">
    <property type="component" value="Unassembled WGS sequence"/>
</dbReference>
<protein>
    <submittedName>
        <fullName evidence="2">Uncharacterized protein</fullName>
    </submittedName>
</protein>
<sequence length="116" mass="12810">MGCHCNVPDVVCTQHPDAPKQRVFPNNETNPPYLPQPSDEFASATLKDDTSGANLGPWATGRVTWSNTAGLIGEDRIISREVGESWVTTSWFACRSASDSRPVQYNTVQSERLEEK</sequence>
<dbReference type="EMBL" id="JAWJWE010000003">
    <property type="protein sequence ID" value="KAK6638596.1"/>
    <property type="molecule type" value="Genomic_DNA"/>
</dbReference>
<organism evidence="2 3">
    <name type="scientific">Polyplax serrata</name>
    <name type="common">Common mouse louse</name>
    <dbReference type="NCBI Taxonomy" id="468196"/>
    <lineage>
        <taxon>Eukaryota</taxon>
        <taxon>Metazoa</taxon>
        <taxon>Ecdysozoa</taxon>
        <taxon>Arthropoda</taxon>
        <taxon>Hexapoda</taxon>
        <taxon>Insecta</taxon>
        <taxon>Pterygota</taxon>
        <taxon>Neoptera</taxon>
        <taxon>Paraneoptera</taxon>
        <taxon>Psocodea</taxon>
        <taxon>Troctomorpha</taxon>
        <taxon>Phthiraptera</taxon>
        <taxon>Anoplura</taxon>
        <taxon>Polyplacidae</taxon>
        <taxon>Polyplax</taxon>
    </lineage>
</organism>
<proteinExistence type="predicted"/>
<accession>A0AAN8SA28</accession>
<evidence type="ECO:0000256" key="1">
    <source>
        <dbReference type="SAM" id="MobiDB-lite"/>
    </source>
</evidence>
<comment type="caution">
    <text evidence="2">The sequence shown here is derived from an EMBL/GenBank/DDBJ whole genome shotgun (WGS) entry which is preliminary data.</text>
</comment>